<organism evidence="1 2">
    <name type="scientific">Aeromonas piscicola</name>
    <dbReference type="NCBI Taxonomy" id="600645"/>
    <lineage>
        <taxon>Bacteria</taxon>
        <taxon>Pseudomonadati</taxon>
        <taxon>Pseudomonadota</taxon>
        <taxon>Gammaproteobacteria</taxon>
        <taxon>Aeromonadales</taxon>
        <taxon>Aeromonadaceae</taxon>
        <taxon>Aeromonas</taxon>
    </lineage>
</organism>
<reference evidence="1" key="1">
    <citation type="submission" date="2024-05" db="EMBL/GenBank/DDBJ databases">
        <title>WGS of Aeromonas isolates.</title>
        <authorList>
            <person name="Lee H."/>
        </authorList>
    </citation>
    <scope>NUCLEOTIDE SEQUENCE</scope>
    <source>
        <strain evidence="1">LP308</strain>
    </source>
</reference>
<comment type="caution">
    <text evidence="1">The sequence shown here is derived from an EMBL/GenBank/DDBJ whole genome shotgun (WGS) entry which is preliminary data.</text>
</comment>
<dbReference type="RefSeq" id="WP_290040872.1">
    <property type="nucleotide sequence ID" value="NZ_JAOPLU010000001.1"/>
</dbReference>
<accession>A0ABT7Q8P7</accession>
<dbReference type="Proteomes" id="UP001168109">
    <property type="component" value="Unassembled WGS sequence"/>
</dbReference>
<gene>
    <name evidence="1" type="ORF">OB962_03270</name>
</gene>
<protein>
    <submittedName>
        <fullName evidence="1">Uncharacterized protein</fullName>
    </submittedName>
</protein>
<evidence type="ECO:0000313" key="2">
    <source>
        <dbReference type="Proteomes" id="UP001168109"/>
    </source>
</evidence>
<sequence>MTIPAKPLWLSAAYSEFGGNRWMSDTANRGGLPVPCWLGELAGRSASTHRLTIGSCGNGDVLLCGFYGSQGSMGPTNPIGSVDPSSFDGKALVRISTANRLPDNIFVECQGKFVAGRRVRIVVLGLGSVEVGTLNYGNNYCSLQLAQIAGIHGWFAARVGQTVPIDLVVIA</sequence>
<proteinExistence type="predicted"/>
<name>A0ABT7Q8P7_9GAMM</name>
<evidence type="ECO:0000313" key="1">
    <source>
        <dbReference type="EMBL" id="MDM5130024.1"/>
    </source>
</evidence>
<dbReference type="EMBL" id="JAOPLU010000001">
    <property type="protein sequence ID" value="MDM5130024.1"/>
    <property type="molecule type" value="Genomic_DNA"/>
</dbReference>
<keyword evidence="2" id="KW-1185">Reference proteome</keyword>